<evidence type="ECO:0000256" key="2">
    <source>
        <dbReference type="ARBA" id="ARBA00004162"/>
    </source>
</evidence>
<evidence type="ECO:0000256" key="8">
    <source>
        <dbReference type="ARBA" id="ARBA00022989"/>
    </source>
</evidence>
<dbReference type="Proteomes" id="UP000184085">
    <property type="component" value="Unassembled WGS sequence"/>
</dbReference>
<evidence type="ECO:0000256" key="9">
    <source>
        <dbReference type="ARBA" id="ARBA00023136"/>
    </source>
</evidence>
<keyword evidence="12" id="KW-1185">Reference proteome</keyword>
<keyword evidence="5 10" id="KW-0145">Chemotaxis</keyword>
<dbReference type="RefSeq" id="WP_072709055.1">
    <property type="nucleotide sequence ID" value="NZ_FMJB01000064.1"/>
</dbReference>
<evidence type="ECO:0000256" key="7">
    <source>
        <dbReference type="ARBA" id="ARBA00022779"/>
    </source>
</evidence>
<dbReference type="GO" id="GO:0009425">
    <property type="term" value="C:bacterial-type flagellum basal body"/>
    <property type="evidence" value="ECO:0007669"/>
    <property type="project" value="InterPro"/>
</dbReference>
<name>A0A1M4N8F2_9RHOB</name>
<dbReference type="Pfam" id="PF03748">
    <property type="entry name" value="FliL"/>
    <property type="match status" value="1"/>
</dbReference>
<keyword evidence="4" id="KW-1003">Cell membrane</keyword>
<evidence type="ECO:0000313" key="12">
    <source>
        <dbReference type="Proteomes" id="UP000184085"/>
    </source>
</evidence>
<keyword evidence="9 10" id="KW-0472">Membrane</keyword>
<evidence type="ECO:0000256" key="5">
    <source>
        <dbReference type="ARBA" id="ARBA00022500"/>
    </source>
</evidence>
<evidence type="ECO:0000256" key="4">
    <source>
        <dbReference type="ARBA" id="ARBA00022475"/>
    </source>
</evidence>
<dbReference type="EMBL" id="FMJB01000064">
    <property type="protein sequence ID" value="SCM69456.1"/>
    <property type="molecule type" value="Genomic_DNA"/>
</dbReference>
<evidence type="ECO:0000256" key="3">
    <source>
        <dbReference type="ARBA" id="ARBA00008281"/>
    </source>
</evidence>
<organism evidence="11 12">
    <name type="scientific">Donghicola eburneus</name>
    <dbReference type="NCBI Taxonomy" id="393278"/>
    <lineage>
        <taxon>Bacteria</taxon>
        <taxon>Pseudomonadati</taxon>
        <taxon>Pseudomonadota</taxon>
        <taxon>Alphaproteobacteria</taxon>
        <taxon>Rhodobacterales</taxon>
        <taxon>Roseobacteraceae</taxon>
        <taxon>Donghicola</taxon>
    </lineage>
</organism>
<evidence type="ECO:0000313" key="11">
    <source>
        <dbReference type="EMBL" id="SCM69456.1"/>
    </source>
</evidence>
<evidence type="ECO:0000256" key="6">
    <source>
        <dbReference type="ARBA" id="ARBA00022692"/>
    </source>
</evidence>
<accession>A0A1M4N8F2</accession>
<keyword evidence="8" id="KW-1133">Transmembrane helix</keyword>
<dbReference type="GO" id="GO:0006935">
    <property type="term" value="P:chemotaxis"/>
    <property type="evidence" value="ECO:0007669"/>
    <property type="project" value="UniProtKB-KW"/>
</dbReference>
<gene>
    <name evidence="11" type="ORF">KARMA_3695</name>
</gene>
<dbReference type="GO" id="GO:0071973">
    <property type="term" value="P:bacterial-type flagellum-dependent cell motility"/>
    <property type="evidence" value="ECO:0007669"/>
    <property type="project" value="InterPro"/>
</dbReference>
<reference evidence="12" key="1">
    <citation type="submission" date="2016-09" db="EMBL/GenBank/DDBJ databases">
        <authorList>
            <person name="Wibberg D."/>
        </authorList>
    </citation>
    <scope>NUCLEOTIDE SEQUENCE [LARGE SCALE GENOMIC DNA]</scope>
</reference>
<protein>
    <recommendedName>
        <fullName evidence="10">Flagellar protein FliL</fullName>
    </recommendedName>
</protein>
<keyword evidence="6" id="KW-0812">Transmembrane</keyword>
<proteinExistence type="inferred from homology"/>
<evidence type="ECO:0000256" key="1">
    <source>
        <dbReference type="ARBA" id="ARBA00002254"/>
    </source>
</evidence>
<dbReference type="InterPro" id="IPR005503">
    <property type="entry name" value="FliL"/>
</dbReference>
<comment type="subcellular location">
    <subcellularLocation>
        <location evidence="10">Cell inner membrane</location>
    </subcellularLocation>
    <subcellularLocation>
        <location evidence="2">Cell membrane</location>
        <topology evidence="2">Single-pass membrane protein</topology>
    </subcellularLocation>
</comment>
<comment type="similarity">
    <text evidence="3 10">Belongs to the FliL family.</text>
</comment>
<keyword evidence="7 10" id="KW-0283">Flagellar rotation</keyword>
<keyword evidence="10" id="KW-0997">Cell inner membrane</keyword>
<evidence type="ECO:0000256" key="10">
    <source>
        <dbReference type="RuleBase" id="RU364125"/>
    </source>
</evidence>
<dbReference type="GO" id="GO:0005886">
    <property type="term" value="C:plasma membrane"/>
    <property type="evidence" value="ECO:0007669"/>
    <property type="project" value="UniProtKB-SubCell"/>
</dbReference>
<sequence>MKILVPAIMMIVGLGAGAGAGFFVPLDPETLPFLHQKEASSIEMLESHDVPTQIVKLNNQFIVPVIEDDGESSLVIMSLSLEVTDEKSDSVFDLEPRLRDEIMKVLFEHSSHGGFSGRYYTEDKMAVLRKYLLESAQDVIGEDVHRILITDLVRQTA</sequence>
<dbReference type="AlphaFoldDB" id="A0A1M4N8F2"/>
<comment type="function">
    <text evidence="1 10">Controls the rotational direction of flagella during chemotaxis.</text>
</comment>